<dbReference type="Pfam" id="PF11985">
    <property type="entry name" value="Phage_Mu_Gp27"/>
    <property type="match status" value="1"/>
</dbReference>
<evidence type="ECO:0000313" key="2">
    <source>
        <dbReference type="Proteomes" id="UP000269001"/>
    </source>
</evidence>
<proteinExistence type="predicted"/>
<gene>
    <name evidence="1" type="ORF">D7V21_16260</name>
</gene>
<evidence type="ECO:0000313" key="1">
    <source>
        <dbReference type="EMBL" id="RKG30295.1"/>
    </source>
</evidence>
<organism evidence="1 2">
    <name type="scientific">Acinetobacter guerrae</name>
    <dbReference type="NCBI Taxonomy" id="1843371"/>
    <lineage>
        <taxon>Bacteria</taxon>
        <taxon>Pseudomonadati</taxon>
        <taxon>Pseudomonadota</taxon>
        <taxon>Gammaproteobacteria</taxon>
        <taxon>Moraxellales</taxon>
        <taxon>Moraxellaceae</taxon>
        <taxon>Acinetobacter</taxon>
    </lineage>
</organism>
<sequence>MTTLFLKRLSQPAREFLTKLLLEDRYTIDELLDRFSDKFPDEAPARSTMGRTKKQWDEHARKMKEVQYATEMLVGELGEDKDDKAGAFLVQGITTLVNNLILNQLHNTDDPEQPIEISIKDALALAKASRELTAARGMSIDQRQKIERIAREKLIAEQKEKLEELGQSGEVDRVVLNKVIKAAYGLEV</sequence>
<dbReference type="InterPro" id="IPR021874">
    <property type="entry name" value="Phage_Mu_Gp27"/>
</dbReference>
<dbReference type="RefSeq" id="WP_120371436.1">
    <property type="nucleotide sequence ID" value="NZ_RAXU01000036.1"/>
</dbReference>
<reference evidence="1 2" key="1">
    <citation type="submission" date="2018-09" db="EMBL/GenBank/DDBJ databases">
        <title>The draft genome of Acinetobacter spp. strains.</title>
        <authorList>
            <person name="Qin J."/>
            <person name="Feng Y."/>
            <person name="Zong Z."/>
        </authorList>
    </citation>
    <scope>NUCLEOTIDE SEQUENCE [LARGE SCALE GENOMIC DNA]</scope>
    <source>
        <strain evidence="1 2">WCHAc060096</strain>
    </source>
</reference>
<comment type="caution">
    <text evidence="1">The sequence shown here is derived from an EMBL/GenBank/DDBJ whole genome shotgun (WGS) entry which is preliminary data.</text>
</comment>
<dbReference type="AlphaFoldDB" id="A0A3A8E6P7"/>
<protein>
    <submittedName>
        <fullName evidence="1">DUF3486 family protein</fullName>
    </submittedName>
</protein>
<name>A0A3A8E6P7_9GAMM</name>
<accession>A0A3A8E6P7</accession>
<dbReference type="EMBL" id="RAXU01000036">
    <property type="protein sequence ID" value="RKG30295.1"/>
    <property type="molecule type" value="Genomic_DNA"/>
</dbReference>
<dbReference type="Proteomes" id="UP000269001">
    <property type="component" value="Unassembled WGS sequence"/>
</dbReference>
<keyword evidence="2" id="KW-1185">Reference proteome</keyword>